<keyword evidence="4" id="KW-1133">Transmembrane helix</keyword>
<evidence type="ECO:0000313" key="12">
    <source>
        <dbReference type="Proteomes" id="UP001162156"/>
    </source>
</evidence>
<protein>
    <recommendedName>
        <fullName evidence="10">Potassium channel domain-containing protein</fullName>
    </recommendedName>
</protein>
<dbReference type="InterPro" id="IPR028325">
    <property type="entry name" value="VG_K_chnl"/>
</dbReference>
<dbReference type="Pfam" id="PF07885">
    <property type="entry name" value="Ion_trans_2"/>
    <property type="match status" value="1"/>
</dbReference>
<feature type="compositionally biased region" description="Polar residues" evidence="8">
    <location>
        <begin position="85"/>
        <end position="94"/>
    </location>
</feature>
<evidence type="ECO:0000256" key="7">
    <source>
        <dbReference type="ARBA" id="ARBA00023303"/>
    </source>
</evidence>
<keyword evidence="6" id="KW-0472">Membrane</keyword>
<evidence type="ECO:0000256" key="4">
    <source>
        <dbReference type="ARBA" id="ARBA00022989"/>
    </source>
</evidence>
<evidence type="ECO:0000259" key="10">
    <source>
        <dbReference type="Pfam" id="PF07885"/>
    </source>
</evidence>
<reference evidence="11" key="1">
    <citation type="journal article" date="2023" name="Insect Mol. Biol.">
        <title>Genome sequencing provides insights into the evolution of gene families encoding plant cell wall-degrading enzymes in longhorned beetles.</title>
        <authorList>
            <person name="Shin N.R."/>
            <person name="Okamura Y."/>
            <person name="Kirsch R."/>
            <person name="Pauchet Y."/>
        </authorList>
    </citation>
    <scope>NUCLEOTIDE SEQUENCE</scope>
    <source>
        <strain evidence="11">RBIC_L_NR</strain>
    </source>
</reference>
<dbReference type="EMBL" id="JANEYF010004762">
    <property type="protein sequence ID" value="KAJ8930154.1"/>
    <property type="molecule type" value="Genomic_DNA"/>
</dbReference>
<keyword evidence="9" id="KW-0732">Signal</keyword>
<dbReference type="AlphaFoldDB" id="A0AAV8WUN2"/>
<accession>A0AAV8WUN2</accession>
<keyword evidence="5" id="KW-0406">Ion transport</keyword>
<keyword evidence="2" id="KW-0813">Transport</keyword>
<feature type="domain" description="Potassium channel" evidence="10">
    <location>
        <begin position="3"/>
        <end position="46"/>
    </location>
</feature>
<organism evidence="11 12">
    <name type="scientific">Rhamnusium bicolor</name>
    <dbReference type="NCBI Taxonomy" id="1586634"/>
    <lineage>
        <taxon>Eukaryota</taxon>
        <taxon>Metazoa</taxon>
        <taxon>Ecdysozoa</taxon>
        <taxon>Arthropoda</taxon>
        <taxon>Hexapoda</taxon>
        <taxon>Insecta</taxon>
        <taxon>Pterygota</taxon>
        <taxon>Neoptera</taxon>
        <taxon>Endopterygota</taxon>
        <taxon>Coleoptera</taxon>
        <taxon>Polyphaga</taxon>
        <taxon>Cucujiformia</taxon>
        <taxon>Chrysomeloidea</taxon>
        <taxon>Cerambycidae</taxon>
        <taxon>Lepturinae</taxon>
        <taxon>Rhagiini</taxon>
        <taxon>Rhamnusium</taxon>
    </lineage>
</organism>
<dbReference type="GO" id="GO:0005251">
    <property type="term" value="F:delayed rectifier potassium channel activity"/>
    <property type="evidence" value="ECO:0007669"/>
    <property type="project" value="TreeGrafter"/>
</dbReference>
<dbReference type="GO" id="GO:0008076">
    <property type="term" value="C:voltage-gated potassium channel complex"/>
    <property type="evidence" value="ECO:0007669"/>
    <property type="project" value="InterPro"/>
</dbReference>
<dbReference type="Proteomes" id="UP001162156">
    <property type="component" value="Unassembled WGS sequence"/>
</dbReference>
<dbReference type="PANTHER" id="PTHR11537:SF113">
    <property type="entry name" value="POTASSIUM VOLTAGE-GATED CHANNEL PROTEIN SHAKER"/>
    <property type="match status" value="1"/>
</dbReference>
<feature type="region of interest" description="Disordered" evidence="8">
    <location>
        <begin position="55"/>
        <end position="94"/>
    </location>
</feature>
<gene>
    <name evidence="11" type="ORF">NQ314_017084</name>
</gene>
<comment type="caution">
    <text evidence="11">The sequence shown here is derived from an EMBL/GenBank/DDBJ whole genome shotgun (WGS) entry which is preliminary data.</text>
</comment>
<feature type="chain" id="PRO_5043552526" description="Potassium channel domain-containing protein" evidence="9">
    <location>
        <begin position="16"/>
        <end position="94"/>
    </location>
</feature>
<evidence type="ECO:0000256" key="5">
    <source>
        <dbReference type="ARBA" id="ARBA00023065"/>
    </source>
</evidence>
<evidence type="ECO:0000256" key="2">
    <source>
        <dbReference type="ARBA" id="ARBA00022448"/>
    </source>
</evidence>
<evidence type="ECO:0000256" key="3">
    <source>
        <dbReference type="ARBA" id="ARBA00022692"/>
    </source>
</evidence>
<dbReference type="GO" id="GO:0001508">
    <property type="term" value="P:action potential"/>
    <property type="evidence" value="ECO:0007669"/>
    <property type="project" value="TreeGrafter"/>
</dbReference>
<evidence type="ECO:0000256" key="6">
    <source>
        <dbReference type="ARBA" id="ARBA00023136"/>
    </source>
</evidence>
<keyword evidence="3" id="KW-0812">Transmembrane</keyword>
<keyword evidence="12" id="KW-1185">Reference proteome</keyword>
<comment type="subcellular location">
    <subcellularLocation>
        <location evidence="1">Membrane</location>
        <topology evidence="1">Multi-pass membrane protein</topology>
    </subcellularLocation>
</comment>
<evidence type="ECO:0000256" key="8">
    <source>
        <dbReference type="SAM" id="MobiDB-lite"/>
    </source>
</evidence>
<keyword evidence="7" id="KW-0407">Ion channel</keyword>
<proteinExistence type="predicted"/>
<name>A0AAV8WUN2_9CUCU</name>
<dbReference type="InterPro" id="IPR013099">
    <property type="entry name" value="K_chnl_dom"/>
</dbReference>
<feature type="signal peptide" evidence="9">
    <location>
        <begin position="1"/>
        <end position="15"/>
    </location>
</feature>
<dbReference type="SUPFAM" id="SSF81324">
    <property type="entry name" value="Voltage-gated potassium channels"/>
    <property type="match status" value="1"/>
</dbReference>
<evidence type="ECO:0000256" key="9">
    <source>
        <dbReference type="SAM" id="SignalP"/>
    </source>
</evidence>
<evidence type="ECO:0000256" key="1">
    <source>
        <dbReference type="ARBA" id="ARBA00004141"/>
    </source>
</evidence>
<sequence length="94" mass="10263">MSVVLFSSIVYFAEAGAEQSFFKSIPDGFWWAVVTMTTVGYGDMRYSVTQNYTHPSSSLQVSCSSLVPSTSPRRAPRIPSSSLSQTRSGGQWSP</sequence>
<feature type="compositionally biased region" description="Low complexity" evidence="8">
    <location>
        <begin position="55"/>
        <end position="84"/>
    </location>
</feature>
<dbReference type="PANTHER" id="PTHR11537">
    <property type="entry name" value="VOLTAGE-GATED POTASSIUM CHANNEL"/>
    <property type="match status" value="1"/>
</dbReference>
<dbReference type="Gene3D" id="1.10.287.70">
    <property type="match status" value="1"/>
</dbReference>
<evidence type="ECO:0000313" key="11">
    <source>
        <dbReference type="EMBL" id="KAJ8930154.1"/>
    </source>
</evidence>